<dbReference type="RefSeq" id="WP_330197811.1">
    <property type="nucleotide sequence ID" value="NZ_JAZDRP010000001.1"/>
</dbReference>
<dbReference type="SUPFAM" id="SSF46565">
    <property type="entry name" value="Chaperone J-domain"/>
    <property type="match status" value="1"/>
</dbReference>
<keyword evidence="1" id="KW-0812">Transmembrane</keyword>
<accession>A0ABU7LMP9</accession>
<sequence length="147" mass="15546">MPFLLLGFALLIILVIAARAFSRMKTAEAARWSRILMGLAAAVFGGLLTLRGLAVLGAPLATFGVGLMAVGAGFRPKPKKRSGDNPPATTGMSRAEALETLGLAGDPSEDEINTAYRSLMKRVHPDSGGTDGLSRRLTEARDILLKR</sequence>
<dbReference type="EMBL" id="JAZDRP010000001">
    <property type="protein sequence ID" value="MEE2525148.1"/>
    <property type="molecule type" value="Genomic_DNA"/>
</dbReference>
<evidence type="ECO:0000313" key="3">
    <source>
        <dbReference type="EMBL" id="MEE2525148.1"/>
    </source>
</evidence>
<reference evidence="3 4" key="1">
    <citation type="submission" date="2024-01" db="EMBL/GenBank/DDBJ databases">
        <title>Hyphobacterium bacterium isolated from marine sediment.</title>
        <authorList>
            <person name="Zhao S."/>
        </authorList>
    </citation>
    <scope>NUCLEOTIDE SEQUENCE [LARGE SCALE GENOMIC DNA]</scope>
    <source>
        <strain evidence="4">HN65</strain>
    </source>
</reference>
<keyword evidence="4" id="KW-1185">Reference proteome</keyword>
<dbReference type="InterPro" id="IPR001623">
    <property type="entry name" value="DnaJ_domain"/>
</dbReference>
<evidence type="ECO:0000313" key="4">
    <source>
        <dbReference type="Proteomes" id="UP001354971"/>
    </source>
</evidence>
<dbReference type="PROSITE" id="PS50076">
    <property type="entry name" value="DNAJ_2"/>
    <property type="match status" value="1"/>
</dbReference>
<dbReference type="Gene3D" id="1.10.287.110">
    <property type="entry name" value="DnaJ domain"/>
    <property type="match status" value="1"/>
</dbReference>
<organism evidence="3 4">
    <name type="scientific">Hyphobacterium lacteum</name>
    <dbReference type="NCBI Taxonomy" id="3116575"/>
    <lineage>
        <taxon>Bacteria</taxon>
        <taxon>Pseudomonadati</taxon>
        <taxon>Pseudomonadota</taxon>
        <taxon>Alphaproteobacteria</taxon>
        <taxon>Maricaulales</taxon>
        <taxon>Maricaulaceae</taxon>
        <taxon>Hyphobacterium</taxon>
    </lineage>
</organism>
<dbReference type="CDD" id="cd06257">
    <property type="entry name" value="DnaJ"/>
    <property type="match status" value="1"/>
</dbReference>
<gene>
    <name evidence="3" type="ORF">V0U79_02135</name>
</gene>
<name>A0ABU7LMP9_9PROT</name>
<evidence type="ECO:0000259" key="2">
    <source>
        <dbReference type="PROSITE" id="PS50076"/>
    </source>
</evidence>
<feature type="transmembrane region" description="Helical" evidence="1">
    <location>
        <begin position="53"/>
        <end position="74"/>
    </location>
</feature>
<keyword evidence="1" id="KW-0472">Membrane</keyword>
<proteinExistence type="predicted"/>
<keyword evidence="1" id="KW-1133">Transmembrane helix</keyword>
<feature type="domain" description="J" evidence="2">
    <location>
        <begin position="96"/>
        <end position="147"/>
    </location>
</feature>
<dbReference type="InterPro" id="IPR036869">
    <property type="entry name" value="J_dom_sf"/>
</dbReference>
<protein>
    <recommendedName>
        <fullName evidence="2">J domain-containing protein</fullName>
    </recommendedName>
</protein>
<dbReference type="Proteomes" id="UP001354971">
    <property type="component" value="Unassembled WGS sequence"/>
</dbReference>
<comment type="caution">
    <text evidence="3">The sequence shown here is derived from an EMBL/GenBank/DDBJ whole genome shotgun (WGS) entry which is preliminary data.</text>
</comment>
<evidence type="ECO:0000256" key="1">
    <source>
        <dbReference type="SAM" id="Phobius"/>
    </source>
</evidence>